<sequence>MATNNYFSLFLKASDVNNSEARKTSTLWNKGKKLPSDYLSIRDLSDKEKIKEERDSNVNSSTLSLHIAAYENSIEASNDTLNEEECLKMKNAKQIFINSSVSFVQNPFEIPRQQENQNIKPEVMQFKASQKLLNHNLSETRISVSATTTRRINSATQTEPCQQYPESLPSPEQNNLGVQTYTGYIQCRLEDFVTFLNDSSSITSEKIFIGGIPFSITIKAKRINKTTNIVGFYTRCRYDFDKDDESNITANIEMAMKSSSDLSKSHFSRKFNETFTKNHSEWGYSEFRTIEEGNIQSHKSSVFEAKITVVRPKQKISPEMCLQKARNYMDLAKMQSTRGHLDKAIEANEKAFTLCFEKKDSSIMQEISSQRDELIEKKLKESIDRLQKEDDASKSTVPLRSACKHIGVLKKPPKKKNINQRPKIKLTVPPKPKEMKSIGINTNDSIAPALKNSKTSESASKESQKFQRLCVLPKQQAEKINPFNADFDSFRESLYKINIANCDHHSSPSDILRILFPSIFPDHSKYMNEINTYIINLAIDNRKMYEEMVKVAESVVYIIKSIKEQTKKSKECHITTDLDKNDVRSLRIFYEKMTESTLKPAPKKFVTRFGADALRLKIYFRKLGFAKRDFINGYIHRRRSMIEKEKNITKSYEDRYERLNVRHVGISDQYNTQHLILENRKEKHQALISLQKSVLDIEKHYDEKMAIINKMSKDVENSEMQVKKCDELLFRLKQDRDEVGRMGKQKLAEERNERQTMKKNIEYLKVKSMQLDSELAKRHIATEKLELIASLLEKDQRYLKAALPPKLQECITQRFTKNLMLKQTIKAALKRINEEMANVEQ</sequence>
<evidence type="ECO:0000313" key="1">
    <source>
        <dbReference type="Proteomes" id="UP000887579"/>
    </source>
</evidence>
<accession>A0AC34FDH6</accession>
<dbReference type="Proteomes" id="UP000887579">
    <property type="component" value="Unplaced"/>
</dbReference>
<dbReference type="WBParaSite" id="ES5_v2.g14850.t1">
    <property type="protein sequence ID" value="ES5_v2.g14850.t1"/>
    <property type="gene ID" value="ES5_v2.g14850"/>
</dbReference>
<protein>
    <submittedName>
        <fullName evidence="2">Uncharacterized protein</fullName>
    </submittedName>
</protein>
<reference evidence="2" key="1">
    <citation type="submission" date="2022-11" db="UniProtKB">
        <authorList>
            <consortium name="WormBaseParasite"/>
        </authorList>
    </citation>
    <scope>IDENTIFICATION</scope>
</reference>
<name>A0AC34FDH6_9BILA</name>
<evidence type="ECO:0000313" key="2">
    <source>
        <dbReference type="WBParaSite" id="ES5_v2.g14850.t1"/>
    </source>
</evidence>
<proteinExistence type="predicted"/>
<organism evidence="1 2">
    <name type="scientific">Panagrolaimus sp. ES5</name>
    <dbReference type="NCBI Taxonomy" id="591445"/>
    <lineage>
        <taxon>Eukaryota</taxon>
        <taxon>Metazoa</taxon>
        <taxon>Ecdysozoa</taxon>
        <taxon>Nematoda</taxon>
        <taxon>Chromadorea</taxon>
        <taxon>Rhabditida</taxon>
        <taxon>Tylenchina</taxon>
        <taxon>Panagrolaimomorpha</taxon>
        <taxon>Panagrolaimoidea</taxon>
        <taxon>Panagrolaimidae</taxon>
        <taxon>Panagrolaimus</taxon>
    </lineage>
</organism>